<evidence type="ECO:0000256" key="1">
    <source>
        <dbReference type="SAM" id="MobiDB-lite"/>
    </source>
</evidence>
<proteinExistence type="predicted"/>
<evidence type="ECO:0000313" key="3">
    <source>
        <dbReference type="Proteomes" id="UP000722485"/>
    </source>
</evidence>
<dbReference type="EMBL" id="JAANBB010000304">
    <property type="protein sequence ID" value="KAF7544425.1"/>
    <property type="molecule type" value="Genomic_DNA"/>
</dbReference>
<name>A0A9P5GYI8_9HYPO</name>
<keyword evidence="3" id="KW-1185">Reference proteome</keyword>
<organism evidence="2 3">
    <name type="scientific">Cylindrodendrum hubeiense</name>
    <dbReference type="NCBI Taxonomy" id="595255"/>
    <lineage>
        <taxon>Eukaryota</taxon>
        <taxon>Fungi</taxon>
        <taxon>Dikarya</taxon>
        <taxon>Ascomycota</taxon>
        <taxon>Pezizomycotina</taxon>
        <taxon>Sordariomycetes</taxon>
        <taxon>Hypocreomycetidae</taxon>
        <taxon>Hypocreales</taxon>
        <taxon>Nectriaceae</taxon>
        <taxon>Cylindrodendrum</taxon>
    </lineage>
</organism>
<accession>A0A9P5GYI8</accession>
<protein>
    <submittedName>
        <fullName evidence="2">Uncharacterized protein</fullName>
    </submittedName>
</protein>
<comment type="caution">
    <text evidence="2">The sequence shown here is derived from an EMBL/GenBank/DDBJ whole genome shotgun (WGS) entry which is preliminary data.</text>
</comment>
<feature type="compositionally biased region" description="Basic and acidic residues" evidence="1">
    <location>
        <begin position="110"/>
        <end position="143"/>
    </location>
</feature>
<feature type="compositionally biased region" description="Low complexity" evidence="1">
    <location>
        <begin position="23"/>
        <end position="40"/>
    </location>
</feature>
<feature type="region of interest" description="Disordered" evidence="1">
    <location>
        <begin position="1"/>
        <end position="161"/>
    </location>
</feature>
<gene>
    <name evidence="2" type="ORF">G7Z17_g9962</name>
</gene>
<feature type="compositionally biased region" description="Low complexity" evidence="1">
    <location>
        <begin position="148"/>
        <end position="161"/>
    </location>
</feature>
<dbReference type="AlphaFoldDB" id="A0A9P5GYI8"/>
<feature type="compositionally biased region" description="Basic and acidic residues" evidence="1">
    <location>
        <begin position="47"/>
        <end position="61"/>
    </location>
</feature>
<sequence>MTEEHSHTPGHSHAAATPLQACHTHAQHPPTPTHTLVVHPAAASATRRREQARDPRPRSGDRASPPSTVQDCPGHHCPGHPQPKPTPGTQRTQSRDPVQRPSPESQRPPQPRDRAMTPRPQDPKTASRDWDPADKAQQRDPSRRRPGRMAPAAPQQRPTGC</sequence>
<reference evidence="2" key="1">
    <citation type="submission" date="2020-03" db="EMBL/GenBank/DDBJ databases">
        <title>Draft Genome Sequence of Cylindrodendrum hubeiense.</title>
        <authorList>
            <person name="Buettner E."/>
            <person name="Kellner H."/>
        </authorList>
    </citation>
    <scope>NUCLEOTIDE SEQUENCE</scope>
    <source>
        <strain evidence="2">IHI 201604</strain>
    </source>
</reference>
<dbReference type="Proteomes" id="UP000722485">
    <property type="component" value="Unassembled WGS sequence"/>
</dbReference>
<evidence type="ECO:0000313" key="2">
    <source>
        <dbReference type="EMBL" id="KAF7544425.1"/>
    </source>
</evidence>